<dbReference type="RefSeq" id="WP_073006667.1">
    <property type="nucleotide sequence ID" value="NZ_FQZO01000003.1"/>
</dbReference>
<dbReference type="PANTHER" id="PTHR47755:SF1">
    <property type="entry name" value="CELL DIVISION PROTEIN FTSX"/>
    <property type="match status" value="1"/>
</dbReference>
<dbReference type="PIRSF" id="PIRSF003097">
    <property type="entry name" value="FtsX"/>
    <property type="match status" value="1"/>
</dbReference>
<evidence type="ECO:0000256" key="4">
    <source>
        <dbReference type="ARBA" id="ARBA00022475"/>
    </source>
</evidence>
<keyword evidence="8 10" id="KW-0472">Membrane</keyword>
<keyword evidence="15" id="KW-1185">Reference proteome</keyword>
<evidence type="ECO:0000313" key="14">
    <source>
        <dbReference type="EMBL" id="SHJ15783.1"/>
    </source>
</evidence>
<sequence length="296" mass="33119">MRISTIKYFIQDAFRSLWRNRTISLASIATVAATIFIFGVFMLTGLNIGKGVKDVESNVEIRVYINEDISINDKNALESQLKAEPGVKDVVFESKEQAFENFKKSLKDKASLLSGYDVKSNPMPISFIVKLKDPKYAEEIAAKYEKAPGVDEIGKDQELINQISSFANGVKWVGVAIFIVLIAVSLFLIANTIKITVFSRRREVGIMKFVGATDWFIRWPFVIEGMVIGIIGAVISTVVLYFAYRYVFMNVSASMLIAQLLPPSYVYTTMLWEFMLSGILIGTVGSIVSLRKFLVV</sequence>
<evidence type="ECO:0000256" key="6">
    <source>
        <dbReference type="ARBA" id="ARBA00022692"/>
    </source>
</evidence>
<evidence type="ECO:0000256" key="10">
    <source>
        <dbReference type="PIRNR" id="PIRNR003097"/>
    </source>
</evidence>
<reference evidence="14 15" key="1">
    <citation type="submission" date="2016-11" db="EMBL/GenBank/DDBJ databases">
        <authorList>
            <person name="Jaros S."/>
            <person name="Januszkiewicz K."/>
            <person name="Wedrychowicz H."/>
        </authorList>
    </citation>
    <scope>NUCLEOTIDE SEQUENCE [LARGE SCALE GENOMIC DNA]</scope>
    <source>
        <strain evidence="14 15">DSM 21864</strain>
    </source>
</reference>
<dbReference type="Proteomes" id="UP000184080">
    <property type="component" value="Unassembled WGS sequence"/>
</dbReference>
<gene>
    <name evidence="14" type="ORF">SAMN05444401_2324</name>
</gene>
<dbReference type="GO" id="GO:0005886">
    <property type="term" value="C:plasma membrane"/>
    <property type="evidence" value="ECO:0007669"/>
    <property type="project" value="UniProtKB-SubCell"/>
</dbReference>
<evidence type="ECO:0000256" key="11">
    <source>
        <dbReference type="SAM" id="Phobius"/>
    </source>
</evidence>
<proteinExistence type="inferred from homology"/>
<keyword evidence="6 11" id="KW-0812">Transmembrane</keyword>
<comment type="function">
    <text evidence="10">Part of the ABC transporter FtsEX involved in asymmetric cellular division facilitating the initiation of sporulation.</text>
</comment>
<feature type="transmembrane region" description="Helical" evidence="11">
    <location>
        <begin position="172"/>
        <end position="198"/>
    </location>
</feature>
<evidence type="ECO:0000259" key="12">
    <source>
        <dbReference type="Pfam" id="PF02687"/>
    </source>
</evidence>
<dbReference type="Gene3D" id="3.30.70.3040">
    <property type="match status" value="1"/>
</dbReference>
<name>A0A1M6H0N2_9CLOT</name>
<dbReference type="Pfam" id="PF02687">
    <property type="entry name" value="FtsX"/>
    <property type="match status" value="1"/>
</dbReference>
<dbReference type="NCBIfam" id="NF038347">
    <property type="entry name" value="FtsX_Gpos"/>
    <property type="match status" value="1"/>
</dbReference>
<dbReference type="OrthoDB" id="9812531at2"/>
<keyword evidence="9 10" id="KW-0131">Cell cycle</keyword>
<dbReference type="InterPro" id="IPR003838">
    <property type="entry name" value="ABC3_permease_C"/>
</dbReference>
<dbReference type="InterPro" id="IPR004513">
    <property type="entry name" value="FtsX"/>
</dbReference>
<evidence type="ECO:0000256" key="3">
    <source>
        <dbReference type="ARBA" id="ARBA00021907"/>
    </source>
</evidence>
<evidence type="ECO:0000256" key="9">
    <source>
        <dbReference type="ARBA" id="ARBA00023306"/>
    </source>
</evidence>
<evidence type="ECO:0000256" key="5">
    <source>
        <dbReference type="ARBA" id="ARBA00022618"/>
    </source>
</evidence>
<dbReference type="InterPro" id="IPR058204">
    <property type="entry name" value="FtsX_firmicutes-type"/>
</dbReference>
<evidence type="ECO:0000256" key="8">
    <source>
        <dbReference type="ARBA" id="ARBA00023136"/>
    </source>
</evidence>
<evidence type="ECO:0000256" key="2">
    <source>
        <dbReference type="ARBA" id="ARBA00007379"/>
    </source>
</evidence>
<dbReference type="STRING" id="1121298.SAMN05444401_2324"/>
<feature type="transmembrane region" description="Helical" evidence="11">
    <location>
        <begin position="264"/>
        <end position="290"/>
    </location>
</feature>
<feature type="domain" description="FtsX extracellular" evidence="13">
    <location>
        <begin position="59"/>
        <end position="153"/>
    </location>
</feature>
<feature type="domain" description="ABC3 transporter permease C-terminal" evidence="12">
    <location>
        <begin position="176"/>
        <end position="293"/>
    </location>
</feature>
<keyword evidence="5 10" id="KW-0132">Cell division</keyword>
<evidence type="ECO:0000256" key="1">
    <source>
        <dbReference type="ARBA" id="ARBA00004651"/>
    </source>
</evidence>
<protein>
    <recommendedName>
        <fullName evidence="3 10">Cell division protein FtsX</fullName>
    </recommendedName>
</protein>
<comment type="subcellular location">
    <subcellularLocation>
        <location evidence="1">Cell membrane</location>
        <topology evidence="1">Multi-pass membrane protein</topology>
    </subcellularLocation>
</comment>
<evidence type="ECO:0000259" key="13">
    <source>
        <dbReference type="Pfam" id="PF18075"/>
    </source>
</evidence>
<feature type="transmembrane region" description="Helical" evidence="11">
    <location>
        <begin position="219"/>
        <end position="244"/>
    </location>
</feature>
<dbReference type="InterPro" id="IPR040690">
    <property type="entry name" value="FtsX_ECD"/>
</dbReference>
<keyword evidence="7 11" id="KW-1133">Transmembrane helix</keyword>
<dbReference type="GO" id="GO:0051301">
    <property type="term" value="P:cell division"/>
    <property type="evidence" value="ECO:0007669"/>
    <property type="project" value="UniProtKB-KW"/>
</dbReference>
<keyword evidence="4 10" id="KW-1003">Cell membrane</keyword>
<evidence type="ECO:0000313" key="15">
    <source>
        <dbReference type="Proteomes" id="UP000184080"/>
    </source>
</evidence>
<feature type="transmembrane region" description="Helical" evidence="11">
    <location>
        <begin position="21"/>
        <end position="43"/>
    </location>
</feature>
<dbReference type="Pfam" id="PF18075">
    <property type="entry name" value="FtsX_ECD"/>
    <property type="match status" value="1"/>
</dbReference>
<organism evidence="14 15">
    <name type="scientific">Clostridium amylolyticum</name>
    <dbReference type="NCBI Taxonomy" id="1121298"/>
    <lineage>
        <taxon>Bacteria</taxon>
        <taxon>Bacillati</taxon>
        <taxon>Bacillota</taxon>
        <taxon>Clostridia</taxon>
        <taxon>Eubacteriales</taxon>
        <taxon>Clostridiaceae</taxon>
        <taxon>Clostridium</taxon>
    </lineage>
</organism>
<dbReference type="EMBL" id="FQZO01000003">
    <property type="protein sequence ID" value="SHJ15783.1"/>
    <property type="molecule type" value="Genomic_DNA"/>
</dbReference>
<comment type="similarity">
    <text evidence="2 10">Belongs to the ABC-4 integral membrane protein family. FtsX subfamily.</text>
</comment>
<accession>A0A1M6H0N2</accession>
<dbReference type="PANTHER" id="PTHR47755">
    <property type="entry name" value="CELL DIVISION PROTEIN FTSX"/>
    <property type="match status" value="1"/>
</dbReference>
<evidence type="ECO:0000256" key="7">
    <source>
        <dbReference type="ARBA" id="ARBA00022989"/>
    </source>
</evidence>
<dbReference type="AlphaFoldDB" id="A0A1M6H0N2"/>